<keyword evidence="2" id="KW-0964">Secreted</keyword>
<dbReference type="PANTHER" id="PTHR38340">
    <property type="entry name" value="S-LAYER PROTEIN"/>
    <property type="match status" value="1"/>
</dbReference>
<dbReference type="InterPro" id="IPR018511">
    <property type="entry name" value="Hemolysin-typ_Ca-bd_CS"/>
</dbReference>
<proteinExistence type="predicted"/>
<dbReference type="Proteomes" id="UP000199473">
    <property type="component" value="Unassembled WGS sequence"/>
</dbReference>
<keyword evidence="4" id="KW-1185">Reference proteome</keyword>
<dbReference type="Gene3D" id="2.150.10.10">
    <property type="entry name" value="Serralysin-like metalloprotease, C-terminal"/>
    <property type="match status" value="5"/>
</dbReference>
<organism evidence="3 4">
    <name type="scientific">Falsiroseomonas stagni DSM 19981</name>
    <dbReference type="NCBI Taxonomy" id="1123062"/>
    <lineage>
        <taxon>Bacteria</taxon>
        <taxon>Pseudomonadati</taxon>
        <taxon>Pseudomonadota</taxon>
        <taxon>Alphaproteobacteria</taxon>
        <taxon>Acetobacterales</taxon>
        <taxon>Roseomonadaceae</taxon>
        <taxon>Falsiroseomonas</taxon>
    </lineage>
</organism>
<reference evidence="3 4" key="1">
    <citation type="submission" date="2016-10" db="EMBL/GenBank/DDBJ databases">
        <authorList>
            <person name="de Groot N.N."/>
        </authorList>
    </citation>
    <scope>NUCLEOTIDE SEQUENCE [LARGE SCALE GENOMIC DNA]</scope>
    <source>
        <strain evidence="3 4">DSM 19981</strain>
    </source>
</reference>
<name>A0A1I4D0F4_9PROT</name>
<dbReference type="OrthoDB" id="7620568at2"/>
<dbReference type="STRING" id="1123062.SAMN02745775_10954"/>
<dbReference type="Pfam" id="PF00353">
    <property type="entry name" value="HemolysinCabind"/>
    <property type="match status" value="7"/>
</dbReference>
<evidence type="ECO:0000313" key="4">
    <source>
        <dbReference type="Proteomes" id="UP000199473"/>
    </source>
</evidence>
<protein>
    <submittedName>
        <fullName evidence="3">Hemolysin-type calcium-binding repeat-containing protein</fullName>
    </submittedName>
</protein>
<dbReference type="InterPro" id="IPR001343">
    <property type="entry name" value="Hemolysn_Ca-bd"/>
</dbReference>
<dbReference type="GO" id="GO:0005576">
    <property type="term" value="C:extracellular region"/>
    <property type="evidence" value="ECO:0007669"/>
    <property type="project" value="UniProtKB-SubCell"/>
</dbReference>
<accession>A0A1I4D0F4</accession>
<evidence type="ECO:0000256" key="2">
    <source>
        <dbReference type="ARBA" id="ARBA00022525"/>
    </source>
</evidence>
<dbReference type="PRINTS" id="PR00313">
    <property type="entry name" value="CABNDNGRPT"/>
</dbReference>
<dbReference type="RefSeq" id="WP_139226115.1">
    <property type="nucleotide sequence ID" value="NZ_FOSQ01000009.1"/>
</dbReference>
<gene>
    <name evidence="3" type="ORF">SAMN02745775_10954</name>
</gene>
<dbReference type="InterPro" id="IPR011049">
    <property type="entry name" value="Serralysin-like_metalloprot_C"/>
</dbReference>
<dbReference type="InterPro" id="IPR050557">
    <property type="entry name" value="RTX_toxin/Mannuronan_C5-epim"/>
</dbReference>
<evidence type="ECO:0000256" key="1">
    <source>
        <dbReference type="ARBA" id="ARBA00004613"/>
    </source>
</evidence>
<dbReference type="GO" id="GO:0005509">
    <property type="term" value="F:calcium ion binding"/>
    <property type="evidence" value="ECO:0007669"/>
    <property type="project" value="InterPro"/>
</dbReference>
<evidence type="ECO:0000313" key="3">
    <source>
        <dbReference type="EMBL" id="SFK87048.1"/>
    </source>
</evidence>
<dbReference type="PANTHER" id="PTHR38340:SF1">
    <property type="entry name" value="S-LAYER PROTEIN"/>
    <property type="match status" value="1"/>
</dbReference>
<sequence length="912" mass="89708">MAILVGTVASNNLVGTADADTITGLAGADTLRGAGGADHLDGGVGNDVIVVNTNDVVAGERLIGGNGTDILFADSSTNISAATQIIGIEYLLLDANITVTLSAAQVSAFGGIQTQGAFGWNLLAAGSGSFDFRTTTLDRLVGFVASAGADTILGGAGNEAFSGGAGADSIDAGDGNDRVVVNTNDVVAGERLAGGAGIDILYVDSNTNISTATQIVGFEYLLLDANVTATVSAAQIGAFGGIQTQGAFGWNLLAAGTGSFDFRTTVLDRLVGFVASAGADTILGGAGNEAFSGGAGADSIDAGDGNDRVVVNTNDVVAGERLAGGAGIDILYVDSNTNISGATQIVGFEYLLLDANVTVTVSAAQIGAFGSIQSQGAFGWNLLAAASGRFDFRTTTLDGSVGFVATAAADTIIGGGGDEAFYGGAGADSINAGDGNDRVMVNTNDVVAGERLVGGAGIDILFADSDVNIAAAAAITGFETLLLDANVSVALAASQVAAFRIIEAEGAFGWNLFAANTGTFDFRKTTLGGSIGFVGTTGADTIRGGAGDEAFRGGAGADSIDAGAGNDTVSLNTADVVGGERLVGGAGMDVLFADTDVNISAAAAITGFETLLLDANVSVALAASQVAAFRIIEAEGAFGWNLFAANTGTFDFRKTILGGSIGFVGSGGADTIRGGAGDEAFLGGAGADSIDAGAGNDTVALNTADVVAGERLAGGAGMDVLFADTNVNISAAAAITGFETLLLDANVSVALATSQVASFKIIDAEGAFGWNLLAANTGTFDFRRTVLDVSVGFVGSTGGDSILGGSASERFDGGAGADTINPGDGADTLLGGTGDDVFVLVAGQADGDRIADFAGAGAAGGDRLRFEGFGANASFAHVGGGLYEIRVGGVAVETFTLVAAGAVANNSDAVFV</sequence>
<dbReference type="SUPFAM" id="SSF51120">
    <property type="entry name" value="beta-Roll"/>
    <property type="match status" value="4"/>
</dbReference>
<dbReference type="EMBL" id="FOSQ01000009">
    <property type="protein sequence ID" value="SFK87048.1"/>
    <property type="molecule type" value="Genomic_DNA"/>
</dbReference>
<comment type="subcellular location">
    <subcellularLocation>
        <location evidence="1">Secreted</location>
    </subcellularLocation>
</comment>
<dbReference type="PROSITE" id="PS00330">
    <property type="entry name" value="HEMOLYSIN_CALCIUM"/>
    <property type="match status" value="2"/>
</dbReference>
<dbReference type="AlphaFoldDB" id="A0A1I4D0F4"/>